<dbReference type="Pfam" id="PF05685">
    <property type="entry name" value="Uma2"/>
    <property type="match status" value="1"/>
</dbReference>
<reference evidence="2 3" key="1">
    <citation type="submission" date="2020-06" db="EMBL/GenBank/DDBJ databases">
        <title>Genomic analysis of Salicibibacter sp. NKC5-3.</title>
        <authorList>
            <person name="Oh Y.J."/>
        </authorList>
    </citation>
    <scope>NUCLEOTIDE SEQUENCE [LARGE SCALE GENOMIC DNA]</scope>
    <source>
        <strain evidence="2 3">NKC5-3</strain>
    </source>
</reference>
<dbReference type="PANTHER" id="PTHR36558:SF1">
    <property type="entry name" value="RESTRICTION ENDONUCLEASE DOMAIN-CONTAINING PROTEIN-RELATED"/>
    <property type="match status" value="1"/>
</dbReference>
<dbReference type="GO" id="GO:0004519">
    <property type="term" value="F:endonuclease activity"/>
    <property type="evidence" value="ECO:0007669"/>
    <property type="project" value="UniProtKB-KW"/>
</dbReference>
<dbReference type="AlphaFoldDB" id="A0A7T7CCD7"/>
<keyword evidence="2" id="KW-0378">Hydrolase</keyword>
<dbReference type="SUPFAM" id="SSF52980">
    <property type="entry name" value="Restriction endonuclease-like"/>
    <property type="match status" value="1"/>
</dbReference>
<dbReference type="InterPro" id="IPR008538">
    <property type="entry name" value="Uma2"/>
</dbReference>
<dbReference type="EMBL" id="CP054705">
    <property type="protein sequence ID" value="QQK76877.1"/>
    <property type="molecule type" value="Genomic_DNA"/>
</dbReference>
<organism evidence="2 3">
    <name type="scientific">Salicibibacter cibarius</name>
    <dbReference type="NCBI Taxonomy" id="2743000"/>
    <lineage>
        <taxon>Bacteria</taxon>
        <taxon>Bacillati</taxon>
        <taxon>Bacillota</taxon>
        <taxon>Bacilli</taxon>
        <taxon>Bacillales</taxon>
        <taxon>Bacillaceae</taxon>
        <taxon>Salicibibacter</taxon>
    </lineage>
</organism>
<dbReference type="PANTHER" id="PTHR36558">
    <property type="entry name" value="GLR1098 PROTEIN"/>
    <property type="match status" value="1"/>
</dbReference>
<evidence type="ECO:0000313" key="3">
    <source>
        <dbReference type="Proteomes" id="UP000595823"/>
    </source>
</evidence>
<proteinExistence type="predicted"/>
<evidence type="ECO:0000259" key="1">
    <source>
        <dbReference type="Pfam" id="PF05685"/>
    </source>
</evidence>
<protein>
    <submittedName>
        <fullName evidence="2">Uma2 family endonuclease</fullName>
    </submittedName>
</protein>
<dbReference type="KEGG" id="scia:HUG15_15760"/>
<dbReference type="Gene3D" id="3.90.1570.10">
    <property type="entry name" value="tt1808, chain A"/>
    <property type="match status" value="1"/>
</dbReference>
<dbReference type="InterPro" id="IPR011335">
    <property type="entry name" value="Restrct_endonuc-II-like"/>
</dbReference>
<accession>A0A7T7CCD7</accession>
<name>A0A7T7CCD7_9BACI</name>
<dbReference type="InterPro" id="IPR012296">
    <property type="entry name" value="Nuclease_put_TT1808"/>
</dbReference>
<keyword evidence="3" id="KW-1185">Reference proteome</keyword>
<keyword evidence="2" id="KW-0540">Nuclease</keyword>
<dbReference type="CDD" id="cd06260">
    <property type="entry name" value="DUF820-like"/>
    <property type="match status" value="1"/>
</dbReference>
<evidence type="ECO:0000313" key="2">
    <source>
        <dbReference type="EMBL" id="QQK76877.1"/>
    </source>
</evidence>
<feature type="domain" description="Putative restriction endonuclease" evidence="1">
    <location>
        <begin position="17"/>
        <end position="188"/>
    </location>
</feature>
<dbReference type="Proteomes" id="UP000595823">
    <property type="component" value="Chromosome"/>
</dbReference>
<keyword evidence="2" id="KW-0255">Endonuclease</keyword>
<gene>
    <name evidence="2" type="ORF">HUG15_15760</name>
</gene>
<sequence>MILSMPQEYTNGSSSYADYLQWNKDLRCEAFDGMIVNMTPSPTPGHQKIQVELSVEIGSYLREKDCEILTAPLDVCLFATPETPNEEIKNWIQPDLMIVCDPKKIEEKRIIGAPDLVIEILSPATARTDRLTKYNKYEEAGVKEYWIVDPHHETVEVFVLQDQSFERVDVFTKNDVVKVSLFPDFEVQLNKIFP</sequence>